<accession>A0A1R1XYT8</accession>
<reference evidence="2 3" key="1">
    <citation type="submission" date="2017-01" db="EMBL/GenBank/DDBJ databases">
        <authorList>
            <person name="Mah S.A."/>
            <person name="Swanson W.J."/>
            <person name="Moy G.W."/>
            <person name="Vacquier V.D."/>
        </authorList>
    </citation>
    <scope>NUCLEOTIDE SEQUENCE [LARGE SCALE GENOMIC DNA]</scope>
    <source>
        <strain evidence="2 3">GSMNP</strain>
    </source>
</reference>
<dbReference type="EMBL" id="LSSN01001702">
    <property type="protein sequence ID" value="OMJ18610.1"/>
    <property type="molecule type" value="Genomic_DNA"/>
</dbReference>
<organism evidence="2 3">
    <name type="scientific">Smittium culicis</name>
    <dbReference type="NCBI Taxonomy" id="133412"/>
    <lineage>
        <taxon>Eukaryota</taxon>
        <taxon>Fungi</taxon>
        <taxon>Fungi incertae sedis</taxon>
        <taxon>Zoopagomycota</taxon>
        <taxon>Kickxellomycotina</taxon>
        <taxon>Harpellomycetes</taxon>
        <taxon>Harpellales</taxon>
        <taxon>Legeriomycetaceae</taxon>
        <taxon>Smittium</taxon>
    </lineage>
</organism>
<evidence type="ECO:0000313" key="1">
    <source>
        <dbReference type="EMBL" id="OMJ18610.1"/>
    </source>
</evidence>
<proteinExistence type="predicted"/>
<name>A0A1R1XYT8_9FUNG</name>
<comment type="caution">
    <text evidence="2">The sequence shown here is derived from an EMBL/GenBank/DDBJ whole genome shotgun (WGS) entry which is preliminary data.</text>
</comment>
<evidence type="ECO:0000313" key="2">
    <source>
        <dbReference type="EMBL" id="OMJ19778.1"/>
    </source>
</evidence>
<dbReference type="OrthoDB" id="5725623at2759"/>
<dbReference type="EMBL" id="LSSN01001401">
    <property type="protein sequence ID" value="OMJ19778.1"/>
    <property type="molecule type" value="Genomic_DNA"/>
</dbReference>
<gene>
    <name evidence="2" type="ORF">AYI70_g4521</name>
    <name evidence="1" type="ORF">AYI70_g5264</name>
</gene>
<dbReference type="AlphaFoldDB" id="A0A1R1XYT8"/>
<evidence type="ECO:0000313" key="3">
    <source>
        <dbReference type="Proteomes" id="UP000187283"/>
    </source>
</evidence>
<protein>
    <submittedName>
        <fullName evidence="2">Uncharacterized protein</fullName>
    </submittedName>
</protein>
<dbReference type="Proteomes" id="UP000187283">
    <property type="component" value="Unassembled WGS sequence"/>
</dbReference>
<sequence length="133" mass="14857">MNTKKATTCLSKDDYNCLCAWSKELLRCFDRCLNDPDKEESRKNAEIQADKDCVSNGKLDALKSKYQLDNIDGSFSSNSPINTSDVYNSIFSISRDDGNATAKRSADSSSVTSKKNLFYHYAILTLIIAFISQ</sequence>
<keyword evidence="3" id="KW-1185">Reference proteome</keyword>
<dbReference type="STRING" id="133412.A0A1R1XYT8"/>